<dbReference type="Gene3D" id="3.40.50.1110">
    <property type="entry name" value="SGNH hydrolase"/>
    <property type="match status" value="1"/>
</dbReference>
<dbReference type="Proteomes" id="UP000249304">
    <property type="component" value="Unassembled WGS sequence"/>
</dbReference>
<dbReference type="EMBL" id="POUD01000025">
    <property type="protein sequence ID" value="PZG20490.1"/>
    <property type="molecule type" value="Genomic_DNA"/>
</dbReference>
<dbReference type="PANTHER" id="PTHR30383:SF5">
    <property type="entry name" value="SGNH HYDROLASE-TYPE ESTERASE DOMAIN-CONTAINING PROTEIN"/>
    <property type="match status" value="1"/>
</dbReference>
<dbReference type="InterPro" id="IPR036514">
    <property type="entry name" value="SGNH_hydro_sf"/>
</dbReference>
<reference evidence="2 3" key="1">
    <citation type="submission" date="2018-01" db="EMBL/GenBank/DDBJ databases">
        <title>Draft genome sequence of Nonomuraea sp. KC333.</title>
        <authorList>
            <person name="Sahin N."/>
            <person name="Saygin H."/>
            <person name="Ay H."/>
        </authorList>
    </citation>
    <scope>NUCLEOTIDE SEQUENCE [LARGE SCALE GENOMIC DNA]</scope>
    <source>
        <strain evidence="2 3">KC333</strain>
    </source>
</reference>
<dbReference type="GO" id="GO:0004622">
    <property type="term" value="F:phosphatidylcholine lysophospholipase activity"/>
    <property type="evidence" value="ECO:0007669"/>
    <property type="project" value="TreeGrafter"/>
</dbReference>
<dbReference type="Pfam" id="PF13472">
    <property type="entry name" value="Lipase_GDSL_2"/>
    <property type="match status" value="1"/>
</dbReference>
<accession>A0A2W2F423</accession>
<sequence length="199" mass="21582">MDVITRAEPVTWLFAGDSIVQGARWTDGARGYAELFTERVRYELGRRMDAVINTGVSGWRATDLAEHLERAVLHHRPDVVLVGVGVNDSQAGAGGLTAFAEVLSGIVSRVRQAGALVVLQTPVPVLPEAPPERVKWFAPYAQSVRDVAAGQETVLVDHAAHWAAHADRSWYGDPTHPNAAGHREMARTLLKIVEGAQPE</sequence>
<organism evidence="2 3">
    <name type="scientific">Nonomuraea aridisoli</name>
    <dbReference type="NCBI Taxonomy" id="2070368"/>
    <lineage>
        <taxon>Bacteria</taxon>
        <taxon>Bacillati</taxon>
        <taxon>Actinomycetota</taxon>
        <taxon>Actinomycetes</taxon>
        <taxon>Streptosporangiales</taxon>
        <taxon>Streptosporangiaceae</taxon>
        <taxon>Nonomuraea</taxon>
    </lineage>
</organism>
<dbReference type="AlphaFoldDB" id="A0A2W2F423"/>
<feature type="domain" description="SGNH hydrolase-type esterase" evidence="1">
    <location>
        <begin position="14"/>
        <end position="183"/>
    </location>
</feature>
<evidence type="ECO:0000259" key="1">
    <source>
        <dbReference type="Pfam" id="PF13472"/>
    </source>
</evidence>
<evidence type="ECO:0000313" key="2">
    <source>
        <dbReference type="EMBL" id="PZG20490.1"/>
    </source>
</evidence>
<dbReference type="RefSeq" id="WP_111178049.1">
    <property type="nucleotide sequence ID" value="NZ_POUD01000025.1"/>
</dbReference>
<proteinExistence type="predicted"/>
<dbReference type="InterPro" id="IPR051532">
    <property type="entry name" value="Ester_Hydrolysis_Enzymes"/>
</dbReference>
<comment type="caution">
    <text evidence="2">The sequence shown here is derived from an EMBL/GenBank/DDBJ whole genome shotgun (WGS) entry which is preliminary data.</text>
</comment>
<keyword evidence="3" id="KW-1185">Reference proteome</keyword>
<dbReference type="PANTHER" id="PTHR30383">
    <property type="entry name" value="THIOESTERASE 1/PROTEASE 1/LYSOPHOSPHOLIPASE L1"/>
    <property type="match status" value="1"/>
</dbReference>
<keyword evidence="2" id="KW-0378">Hydrolase</keyword>
<dbReference type="InterPro" id="IPR013830">
    <property type="entry name" value="SGNH_hydro"/>
</dbReference>
<dbReference type="SUPFAM" id="SSF52266">
    <property type="entry name" value="SGNH hydrolase"/>
    <property type="match status" value="1"/>
</dbReference>
<protein>
    <submittedName>
        <fullName evidence="2">SGNH/GDSL hydrolase family protein</fullName>
    </submittedName>
</protein>
<dbReference type="CDD" id="cd00229">
    <property type="entry name" value="SGNH_hydrolase"/>
    <property type="match status" value="1"/>
</dbReference>
<name>A0A2W2F423_9ACTN</name>
<evidence type="ECO:0000313" key="3">
    <source>
        <dbReference type="Proteomes" id="UP000249304"/>
    </source>
</evidence>
<gene>
    <name evidence="2" type="ORF">C1J01_09090</name>
</gene>
<dbReference type="OrthoDB" id="3288625at2"/>